<feature type="signal peptide" evidence="1">
    <location>
        <begin position="1"/>
        <end position="28"/>
    </location>
</feature>
<evidence type="ECO:0000256" key="1">
    <source>
        <dbReference type="SAM" id="SignalP"/>
    </source>
</evidence>
<feature type="chain" id="PRO_5046088458" description="PBP domain-containing protein" evidence="1">
    <location>
        <begin position="29"/>
        <end position="367"/>
    </location>
</feature>
<reference evidence="2 3" key="1">
    <citation type="submission" date="2024-10" db="EMBL/GenBank/DDBJ databases">
        <title>The Natural Products Discovery Center: Release of the First 8490 Sequenced Strains for Exploring Actinobacteria Biosynthetic Diversity.</title>
        <authorList>
            <person name="Kalkreuter E."/>
            <person name="Kautsar S.A."/>
            <person name="Yang D."/>
            <person name="Bader C.D."/>
            <person name="Teijaro C.N."/>
            <person name="Fluegel L."/>
            <person name="Davis C.M."/>
            <person name="Simpson J.R."/>
            <person name="Lauterbach L."/>
            <person name="Steele A.D."/>
            <person name="Gui C."/>
            <person name="Meng S."/>
            <person name="Li G."/>
            <person name="Viehrig K."/>
            <person name="Ye F."/>
            <person name="Su P."/>
            <person name="Kiefer A.F."/>
            <person name="Nichols A."/>
            <person name="Cepeda A.J."/>
            <person name="Yan W."/>
            <person name="Fan B."/>
            <person name="Jiang Y."/>
            <person name="Adhikari A."/>
            <person name="Zheng C.-J."/>
            <person name="Schuster L."/>
            <person name="Cowan T.M."/>
            <person name="Smanski M.J."/>
            <person name="Chevrette M.G."/>
            <person name="De Carvalho L.P.S."/>
            <person name="Shen B."/>
        </authorList>
    </citation>
    <scope>NUCLEOTIDE SEQUENCE [LARGE SCALE GENOMIC DNA]</scope>
    <source>
        <strain evidence="2 3">NPDC049639</strain>
    </source>
</reference>
<protein>
    <recommendedName>
        <fullName evidence="4">PBP domain-containing protein</fullName>
    </recommendedName>
</protein>
<accession>A0ABW8AH75</accession>
<proteinExistence type="predicted"/>
<keyword evidence="1" id="KW-0732">Signal</keyword>
<organism evidence="2 3">
    <name type="scientific">Spongisporangium articulatum</name>
    <dbReference type="NCBI Taxonomy" id="3362603"/>
    <lineage>
        <taxon>Bacteria</taxon>
        <taxon>Bacillati</taxon>
        <taxon>Actinomycetota</taxon>
        <taxon>Actinomycetes</taxon>
        <taxon>Kineosporiales</taxon>
        <taxon>Kineosporiaceae</taxon>
        <taxon>Spongisporangium</taxon>
    </lineage>
</organism>
<keyword evidence="3" id="KW-1185">Reference proteome</keyword>
<name>A0ABW8AH75_9ACTN</name>
<evidence type="ECO:0000313" key="3">
    <source>
        <dbReference type="Proteomes" id="UP001612915"/>
    </source>
</evidence>
<dbReference type="EMBL" id="JBITLV010000001">
    <property type="protein sequence ID" value="MFI7585513.1"/>
    <property type="molecule type" value="Genomic_DNA"/>
</dbReference>
<sequence>MTRKKTLALVAAATGLLAVLATQNSALADTNEGSDSTLVMVGSDTSQDVMEGLSQVVVNGAGNPLLSNYKATPVGRTVTTRTANAANCTFTVARSSGEGVNALAASIAGTAFNGGGATTPVTSPNMTGCVDVARSSSATISPSPNPGAGNLTLIPFATDSVSFATTNVSGIQHRLTLAALKAYYTSNGTPGSAGSAGCRGAKPLLPASGSGTRNFFRTMLGITSDTIGATGGWGTCVRDTNAAGTPIQEHDGRFLTDSQQLVPFSVSQYIAQQSSQISDIRGRATLGSIDWTDTALAAKATSPVLLQTSFGQGTRQLYNVVQTSRLGDAKVSEAFVGGGSDVCQATATIQAYGLATYAQCGSTTLTN</sequence>
<comment type="caution">
    <text evidence="2">The sequence shown here is derived from an EMBL/GenBank/DDBJ whole genome shotgun (WGS) entry which is preliminary data.</text>
</comment>
<gene>
    <name evidence="2" type="ORF">ACIB24_00390</name>
</gene>
<evidence type="ECO:0000313" key="2">
    <source>
        <dbReference type="EMBL" id="MFI7585513.1"/>
    </source>
</evidence>
<evidence type="ECO:0008006" key="4">
    <source>
        <dbReference type="Google" id="ProtNLM"/>
    </source>
</evidence>
<dbReference type="RefSeq" id="WP_398273511.1">
    <property type="nucleotide sequence ID" value="NZ_JBITLV010000001.1"/>
</dbReference>
<dbReference type="Proteomes" id="UP001612915">
    <property type="component" value="Unassembled WGS sequence"/>
</dbReference>
<dbReference type="SUPFAM" id="SSF53850">
    <property type="entry name" value="Periplasmic binding protein-like II"/>
    <property type="match status" value="1"/>
</dbReference>